<dbReference type="InterPro" id="IPR040357">
    <property type="entry name" value="Vma22/CCDC115"/>
</dbReference>
<evidence type="ECO:0000256" key="2">
    <source>
        <dbReference type="ARBA" id="ARBA00006931"/>
    </source>
</evidence>
<evidence type="ECO:0000256" key="3">
    <source>
        <dbReference type="ARBA" id="ARBA00022448"/>
    </source>
</evidence>
<dbReference type="GO" id="GO:0050185">
    <property type="term" value="F:phosphatidylinositol deacylase activity"/>
    <property type="evidence" value="ECO:0007669"/>
    <property type="project" value="TreeGrafter"/>
</dbReference>
<evidence type="ECO:0000256" key="12">
    <source>
        <dbReference type="RuleBase" id="RU365011"/>
    </source>
</evidence>
<accession>A0AAF0JDS8</accession>
<keyword evidence="8 12" id="KW-1133">Transmembrane helix</keyword>
<evidence type="ECO:0000256" key="5">
    <source>
        <dbReference type="ARBA" id="ARBA00022801"/>
    </source>
</evidence>
<dbReference type="Proteomes" id="UP001214628">
    <property type="component" value="Chromosome 2"/>
</dbReference>
<comment type="similarity">
    <text evidence="2 12">Belongs to the GPI inositol-deacylase family.</text>
</comment>
<evidence type="ECO:0000313" key="17">
    <source>
        <dbReference type="Proteomes" id="UP001214628"/>
    </source>
</evidence>
<sequence length="1369" mass="153183">MARSAMMGILPMVLMVGGTLVLCYALISFSLLARLLDIGNGCRMAFMYPSYVSHNEALRLHSRSSSPVMAKYSLFEYREAGVTHELNGKHAVPALFIPGNAGSYGQARSIASSAANQYWTSTLPVTGPIRDEVQEEWADSPGPVDWYTLDFNEDFSAFHGQTLRDQAFFVNEAVSYLQALYPAQDDGDLRGEEKNVTVLLVGHSMGGIVARLTQRLPNYVPRSIDTILTLSTPHAYPPVPFDRSVDQVYDQINKAWSLADEPEPLLMSIAGGVLDTQLSSDASSLSLARIQSPMSRLSAYTSGLAMLWSSIDHLAVMWCDQLRFKVARGAMLDYRFFGRETEYRAQTTIRIERREMWRKLLGEPNDAAAQEERRLEATVADKGDLRLRDLSPVMGRDTEGKEGVLMHQPGSEVLALFSAPGPRSTIDSMSNSDESQAFELLTNLCVGTNPNQGAPVLQPIELVTQLCFRSIEPSDPENLKKAFCRMVLPNAYETLPASPPPQDPTIENGHFPNASLLYEVPSLSIKRLHLSAEYLRENHVTFIRLERTLNAATFSGDGTLHRQTLLVSGWNEMQPIPLEGSPWLGKKTWHLPSVDPHQLLSSITSRVNKPLWQWIWSDIDSSLLAYELEFKPAACALRFNYTIPPRTAPFMRVVNKATNDARIYPSLNVLQNVRLPVALHGVAPFMPPALPDQQGTLLELWIPDDFQDTVYQGTYSRDCPLPFDKVSLRVKWRASAALHVLRYRFALLVWPVSVLALAHAEFYSSSVALPIDALCSLASSRSLWLLLGSPLIVQLVARAFQQLGIPGRWYAYGIGLTDLRYLPLGPVLMVIVYAMTLIVALLSELTLHTIYLTVERHIPRWLDVLAVSPEFPQTSLVSFGEFKQWAKQRRTIVTLSLLLACYIFLPFQILILAGFLTHCTTMLGSYIAYRELQQTPIQIEENEADIPPHETRRAKSLRALQSRYSQHTWLYLFLIFILPLQMPALVVWVRNVNVGVRMGLSRTQHSVGMSLALLVLVYMYASSSFYERPKNASYSTLTRSVYILLFLVSVIYGIRYAYVQYEVFQLVVAWEVVHRLYALYKKSIDSTHLRVDPSEPEREIFVLEPLQLALPRSLQSVAGESVSEPTSENTGEHANSSANNGTTSRSLLASVIDDQSDLSGRSNESDKIDEHGAIRARLDNALERYLATLESYINARRLNSMSLAQGFSQLSRAKVALQGSFGLQLSEQLYDARMTAHAKFKDGHLQFGLDSSGTDTEVPTDKVSESRNTGLRNRFASSSSSAPQPEDESLKVSAAQRDPHGYDPLYQFSGLPPLSLRAAQNHFRDVLAGLLDTQRLSSGEKGSESILQLQQDLEQLRVEIIEYRHILKN</sequence>
<dbReference type="EMBL" id="CP118376">
    <property type="protein sequence ID" value="WFD43317.1"/>
    <property type="molecule type" value="Genomic_DNA"/>
</dbReference>
<evidence type="ECO:0000256" key="7">
    <source>
        <dbReference type="ARBA" id="ARBA00022927"/>
    </source>
</evidence>
<evidence type="ECO:0000256" key="8">
    <source>
        <dbReference type="ARBA" id="ARBA00022989"/>
    </source>
</evidence>
<evidence type="ECO:0000256" key="6">
    <source>
        <dbReference type="ARBA" id="ARBA00022824"/>
    </source>
</evidence>
<feature type="region of interest" description="Disordered" evidence="13">
    <location>
        <begin position="1119"/>
        <end position="1142"/>
    </location>
</feature>
<feature type="transmembrane region" description="Helical" evidence="12">
    <location>
        <begin position="1003"/>
        <end position="1021"/>
    </location>
</feature>
<evidence type="ECO:0000256" key="13">
    <source>
        <dbReference type="SAM" id="MobiDB-lite"/>
    </source>
</evidence>
<dbReference type="Pfam" id="PF25140">
    <property type="entry name" value="PGAP1_TMD"/>
    <property type="match status" value="1"/>
</dbReference>
<dbReference type="GO" id="GO:0015031">
    <property type="term" value="P:protein transport"/>
    <property type="evidence" value="ECO:0007669"/>
    <property type="project" value="UniProtKB-KW"/>
</dbReference>
<comment type="catalytic activity">
    <reaction evidence="10">
        <text>a diacylglycerol + H2O = a monoacylglycerol + a fatty acid + H(+)</text>
        <dbReference type="Rhea" id="RHEA:32731"/>
        <dbReference type="ChEBI" id="CHEBI:15377"/>
        <dbReference type="ChEBI" id="CHEBI:15378"/>
        <dbReference type="ChEBI" id="CHEBI:17408"/>
        <dbReference type="ChEBI" id="CHEBI:18035"/>
        <dbReference type="ChEBI" id="CHEBI:28868"/>
    </reaction>
</comment>
<dbReference type="GO" id="GO:0005789">
    <property type="term" value="C:endoplasmic reticulum membrane"/>
    <property type="evidence" value="ECO:0007669"/>
    <property type="project" value="UniProtKB-SubCell"/>
</dbReference>
<keyword evidence="9 12" id="KW-0472">Membrane</keyword>
<gene>
    <name evidence="16" type="primary">BST1</name>
    <name evidence="16" type="ORF">MPSI1_001978</name>
</gene>
<dbReference type="InterPro" id="IPR039529">
    <property type="entry name" value="PGAP1/BST1"/>
</dbReference>
<dbReference type="SUPFAM" id="SSF53474">
    <property type="entry name" value="alpha/beta-Hydrolases"/>
    <property type="match status" value="1"/>
</dbReference>
<organism evidence="16 17">
    <name type="scientific">Malassezia psittaci</name>
    <dbReference type="NCBI Taxonomy" id="1821823"/>
    <lineage>
        <taxon>Eukaryota</taxon>
        <taxon>Fungi</taxon>
        <taxon>Dikarya</taxon>
        <taxon>Basidiomycota</taxon>
        <taxon>Ustilaginomycotina</taxon>
        <taxon>Malasseziomycetes</taxon>
        <taxon>Malasseziales</taxon>
        <taxon>Malasseziaceae</taxon>
        <taxon>Malassezia</taxon>
    </lineage>
</organism>
<comment type="function">
    <text evidence="12">Involved in inositol deacylation of GPI-anchored proteins which plays important roles in the quality control and ER-associated degradation of GPI-anchored proteins.</text>
</comment>
<feature type="transmembrane region" description="Helical" evidence="12">
    <location>
        <begin position="821"/>
        <end position="842"/>
    </location>
</feature>
<comment type="subcellular location">
    <subcellularLocation>
        <location evidence="1">Endoplasmic reticulum membrane</location>
        <topology evidence="1">Multi-pass membrane protein</topology>
    </subcellularLocation>
</comment>
<feature type="domain" description="GPI inositol-deacylase PGAP1-like alpha/beta" evidence="14">
    <location>
        <begin position="92"/>
        <end position="328"/>
    </location>
</feature>
<feature type="transmembrane region" description="Helical" evidence="12">
    <location>
        <begin position="969"/>
        <end position="991"/>
    </location>
</feature>
<evidence type="ECO:0000256" key="11">
    <source>
        <dbReference type="ARBA" id="ARBA00048461"/>
    </source>
</evidence>
<comment type="caution">
    <text evidence="12">Lacks conserved residue(s) required for the propagation of feature annotation.</text>
</comment>
<feature type="transmembrane region" description="Helical" evidence="12">
    <location>
        <begin position="892"/>
        <end position="916"/>
    </location>
</feature>
<feature type="domain" description="GPI inositol-deacylase transmembrane" evidence="15">
    <location>
        <begin position="810"/>
        <end position="1073"/>
    </location>
</feature>
<dbReference type="GO" id="GO:0070072">
    <property type="term" value="P:vacuolar proton-transporting V-type ATPase complex assembly"/>
    <property type="evidence" value="ECO:0007669"/>
    <property type="project" value="InterPro"/>
</dbReference>
<dbReference type="GO" id="GO:0006888">
    <property type="term" value="P:endoplasmic reticulum to Golgi vesicle-mediated transport"/>
    <property type="evidence" value="ECO:0007669"/>
    <property type="project" value="TreeGrafter"/>
</dbReference>
<feature type="region of interest" description="Disordered" evidence="13">
    <location>
        <begin position="1250"/>
        <end position="1293"/>
    </location>
</feature>
<dbReference type="GO" id="GO:0006505">
    <property type="term" value="P:GPI anchor metabolic process"/>
    <property type="evidence" value="ECO:0007669"/>
    <property type="project" value="TreeGrafter"/>
</dbReference>
<dbReference type="EC" id="3.1.-.-" evidence="12"/>
<dbReference type="InterPro" id="IPR056824">
    <property type="entry name" value="PGAP1_TMD"/>
</dbReference>
<protein>
    <recommendedName>
        <fullName evidence="12">GPI inositol-deacylase</fullName>
        <ecNumber evidence="12">3.1.-.-</ecNumber>
    </recommendedName>
</protein>
<dbReference type="InterPro" id="IPR012908">
    <property type="entry name" value="PGAP1-ab_dom-like"/>
</dbReference>
<keyword evidence="17" id="KW-1185">Reference proteome</keyword>
<feature type="compositionally biased region" description="Polar residues" evidence="13">
    <location>
        <begin position="1266"/>
        <end position="1283"/>
    </location>
</feature>
<keyword evidence="4 12" id="KW-0812">Transmembrane</keyword>
<evidence type="ECO:0000259" key="15">
    <source>
        <dbReference type="Pfam" id="PF25140"/>
    </source>
</evidence>
<name>A0AAF0JDS8_9BASI</name>
<feature type="transmembrane region" description="Helical" evidence="12">
    <location>
        <begin position="1041"/>
        <end position="1058"/>
    </location>
</feature>
<evidence type="ECO:0000313" key="16">
    <source>
        <dbReference type="EMBL" id="WFD43317.1"/>
    </source>
</evidence>
<keyword evidence="5 12" id="KW-0378">Hydrolase</keyword>
<dbReference type="Pfam" id="PF21730">
    <property type="entry name" value="Vma22_CCDC115"/>
    <property type="match status" value="1"/>
</dbReference>
<comment type="catalytic activity">
    <reaction evidence="11">
        <text>a monoacylglycerol + H2O = glycerol + a fatty acid + H(+)</text>
        <dbReference type="Rhea" id="RHEA:15245"/>
        <dbReference type="ChEBI" id="CHEBI:15377"/>
        <dbReference type="ChEBI" id="CHEBI:15378"/>
        <dbReference type="ChEBI" id="CHEBI:17408"/>
        <dbReference type="ChEBI" id="CHEBI:17754"/>
        <dbReference type="ChEBI" id="CHEBI:28868"/>
    </reaction>
</comment>
<evidence type="ECO:0000256" key="4">
    <source>
        <dbReference type="ARBA" id="ARBA00022692"/>
    </source>
</evidence>
<evidence type="ECO:0000256" key="1">
    <source>
        <dbReference type="ARBA" id="ARBA00004477"/>
    </source>
</evidence>
<evidence type="ECO:0000256" key="9">
    <source>
        <dbReference type="ARBA" id="ARBA00023136"/>
    </source>
</evidence>
<keyword evidence="3 12" id="KW-0813">Transport</keyword>
<evidence type="ECO:0000256" key="10">
    <source>
        <dbReference type="ARBA" id="ARBA00047591"/>
    </source>
</evidence>
<proteinExistence type="inferred from homology"/>
<dbReference type="PANTHER" id="PTHR15495">
    <property type="entry name" value="NEGATIVE REGULATOR OF VESICLE FORMATION-RELATED"/>
    <property type="match status" value="1"/>
</dbReference>
<dbReference type="InterPro" id="IPR029058">
    <property type="entry name" value="AB_hydrolase_fold"/>
</dbReference>
<dbReference type="Pfam" id="PF07819">
    <property type="entry name" value="PGAP1"/>
    <property type="match status" value="1"/>
</dbReference>
<keyword evidence="6 12" id="KW-0256">Endoplasmic reticulum</keyword>
<evidence type="ECO:0000259" key="14">
    <source>
        <dbReference type="Pfam" id="PF07819"/>
    </source>
</evidence>
<dbReference type="PANTHER" id="PTHR15495:SF7">
    <property type="entry name" value="GPI INOSITOL-DEACYLASE"/>
    <property type="match status" value="1"/>
</dbReference>
<dbReference type="Gene3D" id="3.40.50.1820">
    <property type="entry name" value="alpha/beta hydrolase"/>
    <property type="match status" value="1"/>
</dbReference>
<keyword evidence="7 12" id="KW-0653">Protein transport</keyword>
<reference evidence="16" key="1">
    <citation type="submission" date="2023-02" db="EMBL/GenBank/DDBJ databases">
        <title>Mating type loci evolution in Malassezia.</title>
        <authorList>
            <person name="Coelho M.A."/>
        </authorList>
    </citation>
    <scope>NUCLEOTIDE SEQUENCE</scope>
    <source>
        <strain evidence="16">CBS 14136</strain>
    </source>
</reference>